<feature type="transmembrane region" description="Helical" evidence="9">
    <location>
        <begin position="205"/>
        <end position="225"/>
    </location>
</feature>
<dbReference type="Gene3D" id="1.10.3720.10">
    <property type="entry name" value="MetI-like"/>
    <property type="match status" value="1"/>
</dbReference>
<dbReference type="GO" id="GO:0043190">
    <property type="term" value="C:ATP-binding cassette (ABC) transporter complex"/>
    <property type="evidence" value="ECO:0007669"/>
    <property type="project" value="InterPro"/>
</dbReference>
<feature type="domain" description="ABC transmembrane type-1" evidence="10">
    <location>
        <begin position="160"/>
        <end position="353"/>
    </location>
</feature>
<keyword evidence="6" id="KW-0029">Amino-acid transport</keyword>
<evidence type="ECO:0000256" key="6">
    <source>
        <dbReference type="ARBA" id="ARBA00022970"/>
    </source>
</evidence>
<sequence>MFRNPSDAGITVITTLVCGWAALSLATWAINAAQWDIIVDNLKVLLVGIYPAEALWRVWMFLSAMMIAASFAGGRLFGFNVRSGAILGGLLLALSAIAIYVGVSGSQWLLIASLVSTTFYYLGASDVRWVRAGANLIVLFIAIAGTYVLLSHQVKGIGGLLLSTLITLVTSLMVIPLGVLLALGRQSKILSLRVCCTAFIETIRSMPLILVVYGVWISVPLVFQGSDIPDVYRGMLGFVIFYSAYSAEFVRSGLLSIPRGQTEAAASLGLSKFHTQTEIILPQALRVSIPSLVGNILDVFNFAPLIFIIGLTEFMRAGQIVLSNPQYSAHAYEVFVFLFAVYFVIGSCLTFFSRRLEAIYAKGSR</sequence>
<feature type="transmembrane region" description="Helical" evidence="9">
    <location>
        <begin position="84"/>
        <end position="102"/>
    </location>
</feature>
<dbReference type="NCBIfam" id="TIGR01726">
    <property type="entry name" value="HEQRo_perm_3TM"/>
    <property type="match status" value="1"/>
</dbReference>
<feature type="transmembrane region" description="Helical" evidence="9">
    <location>
        <begin position="292"/>
        <end position="311"/>
    </location>
</feature>
<gene>
    <name evidence="11" type="ORF">KPSA1_02184</name>
</gene>
<evidence type="ECO:0000256" key="2">
    <source>
        <dbReference type="ARBA" id="ARBA00010072"/>
    </source>
</evidence>
<comment type="subcellular location">
    <subcellularLocation>
        <location evidence="1">Cell inner membrane</location>
        <topology evidence="1">Multi-pass membrane protein</topology>
    </subcellularLocation>
    <subcellularLocation>
        <location evidence="9">Cell membrane</location>
        <topology evidence="9">Multi-pass membrane protein</topology>
    </subcellularLocation>
</comment>
<dbReference type="Proteomes" id="UP000247480">
    <property type="component" value="Unassembled WGS sequence"/>
</dbReference>
<evidence type="ECO:0000313" key="11">
    <source>
        <dbReference type="EMBL" id="GBH08801.1"/>
    </source>
</evidence>
<evidence type="ECO:0000256" key="7">
    <source>
        <dbReference type="ARBA" id="ARBA00022989"/>
    </source>
</evidence>
<dbReference type="PANTHER" id="PTHR30614">
    <property type="entry name" value="MEMBRANE COMPONENT OF AMINO ACID ABC TRANSPORTER"/>
    <property type="match status" value="1"/>
</dbReference>
<feature type="transmembrane region" description="Helical" evidence="9">
    <location>
        <begin position="160"/>
        <end position="184"/>
    </location>
</feature>
<dbReference type="SUPFAM" id="SSF161098">
    <property type="entry name" value="MetI-like"/>
    <property type="match status" value="1"/>
</dbReference>
<dbReference type="CDD" id="cd06261">
    <property type="entry name" value="TM_PBP2"/>
    <property type="match status" value="1"/>
</dbReference>
<name>A0A2V0Q801_PSESF</name>
<evidence type="ECO:0000256" key="1">
    <source>
        <dbReference type="ARBA" id="ARBA00004429"/>
    </source>
</evidence>
<feature type="transmembrane region" description="Helical" evidence="9">
    <location>
        <begin position="136"/>
        <end position="154"/>
    </location>
</feature>
<keyword evidence="8 9" id="KW-0472">Membrane</keyword>
<comment type="similarity">
    <text evidence="2">Belongs to the binding-protein-dependent transport system permease family. HisMQ subfamily.</text>
</comment>
<dbReference type="InterPro" id="IPR000515">
    <property type="entry name" value="MetI-like"/>
</dbReference>
<feature type="transmembrane region" description="Helical" evidence="9">
    <location>
        <begin position="56"/>
        <end position="77"/>
    </location>
</feature>
<evidence type="ECO:0000256" key="4">
    <source>
        <dbReference type="ARBA" id="ARBA00022475"/>
    </source>
</evidence>
<dbReference type="GO" id="GO:0022857">
    <property type="term" value="F:transmembrane transporter activity"/>
    <property type="evidence" value="ECO:0007669"/>
    <property type="project" value="InterPro"/>
</dbReference>
<organism evidence="11 12">
    <name type="scientific">Pseudomonas syringae pv. actinidiae</name>
    <dbReference type="NCBI Taxonomy" id="103796"/>
    <lineage>
        <taxon>Bacteria</taxon>
        <taxon>Pseudomonadati</taxon>
        <taxon>Pseudomonadota</taxon>
        <taxon>Gammaproteobacteria</taxon>
        <taxon>Pseudomonadales</taxon>
        <taxon>Pseudomonadaceae</taxon>
        <taxon>Pseudomonas</taxon>
        <taxon>Pseudomonas syringae</taxon>
    </lineage>
</organism>
<keyword evidence="5 9" id="KW-0812">Transmembrane</keyword>
<evidence type="ECO:0000259" key="10">
    <source>
        <dbReference type="PROSITE" id="PS50928"/>
    </source>
</evidence>
<feature type="transmembrane region" description="Helical" evidence="9">
    <location>
        <begin position="108"/>
        <end position="124"/>
    </location>
</feature>
<evidence type="ECO:0000256" key="5">
    <source>
        <dbReference type="ARBA" id="ARBA00022692"/>
    </source>
</evidence>
<keyword evidence="3 9" id="KW-0813">Transport</keyword>
<proteinExistence type="inferred from homology"/>
<dbReference type="PROSITE" id="PS50928">
    <property type="entry name" value="ABC_TM1"/>
    <property type="match status" value="1"/>
</dbReference>
<dbReference type="Pfam" id="PF00528">
    <property type="entry name" value="BPD_transp_1"/>
    <property type="match status" value="1"/>
</dbReference>
<keyword evidence="7 9" id="KW-1133">Transmembrane helix</keyword>
<evidence type="ECO:0000256" key="3">
    <source>
        <dbReference type="ARBA" id="ARBA00022448"/>
    </source>
</evidence>
<evidence type="ECO:0000256" key="9">
    <source>
        <dbReference type="RuleBase" id="RU363032"/>
    </source>
</evidence>
<protein>
    <submittedName>
        <fullName evidence="11">Permease component</fullName>
    </submittedName>
</protein>
<accession>A0A2V0Q801</accession>
<feature type="transmembrane region" description="Helical" evidence="9">
    <location>
        <begin position="231"/>
        <end position="250"/>
    </location>
</feature>
<feature type="transmembrane region" description="Helical" evidence="9">
    <location>
        <begin position="331"/>
        <end position="352"/>
    </location>
</feature>
<dbReference type="EMBL" id="BGJZ01000101">
    <property type="protein sequence ID" value="GBH08801.1"/>
    <property type="molecule type" value="Genomic_DNA"/>
</dbReference>
<dbReference type="GO" id="GO:0006865">
    <property type="term" value="P:amino acid transport"/>
    <property type="evidence" value="ECO:0007669"/>
    <property type="project" value="UniProtKB-KW"/>
</dbReference>
<dbReference type="InterPro" id="IPR043429">
    <property type="entry name" value="ArtM/GltK/GlnP/TcyL/YhdX-like"/>
</dbReference>
<evidence type="ECO:0000256" key="8">
    <source>
        <dbReference type="ARBA" id="ARBA00023136"/>
    </source>
</evidence>
<dbReference type="AlphaFoldDB" id="A0A2V0Q801"/>
<keyword evidence="4" id="KW-1003">Cell membrane</keyword>
<dbReference type="InterPro" id="IPR010065">
    <property type="entry name" value="AA_ABC_transptr_permease_3TM"/>
</dbReference>
<dbReference type="PANTHER" id="PTHR30614:SF41">
    <property type="entry name" value="INNER MEMBRANE AMINO-ACID ABC TRANSPORTER PERMEASE PROTEIN YHDY"/>
    <property type="match status" value="1"/>
</dbReference>
<comment type="caution">
    <text evidence="11">The sequence shown here is derived from an EMBL/GenBank/DDBJ whole genome shotgun (WGS) entry which is preliminary data.</text>
</comment>
<evidence type="ECO:0000313" key="12">
    <source>
        <dbReference type="Proteomes" id="UP000247480"/>
    </source>
</evidence>
<dbReference type="InterPro" id="IPR035906">
    <property type="entry name" value="MetI-like_sf"/>
</dbReference>
<reference evidence="11 12" key="1">
    <citation type="submission" date="2018-04" db="EMBL/GenBank/DDBJ databases">
        <title>Draft genome sequence of Pseudomonas syringae pv. actinidiae biovar 1 strains isolated from kiwifruit in Kagawa prefecture.</title>
        <authorList>
            <person name="Tabuchi M."/>
            <person name="Saito M."/>
            <person name="Fujiwara S."/>
            <person name="Sasa N."/>
            <person name="Akimitsu K."/>
            <person name="Gomi K."/>
            <person name="Konishi-Sugita S."/>
            <person name="Hamano K."/>
            <person name="Kataoka I."/>
        </authorList>
    </citation>
    <scope>NUCLEOTIDE SEQUENCE [LARGE SCALE GENOMIC DNA]</scope>
    <source>
        <strain evidence="11 12">MAFF212206</strain>
    </source>
</reference>